<protein>
    <submittedName>
        <fullName evidence="2">Uncharacterized protein</fullName>
    </submittedName>
</protein>
<evidence type="ECO:0000256" key="1">
    <source>
        <dbReference type="SAM" id="MobiDB-lite"/>
    </source>
</evidence>
<dbReference type="EMBL" id="HBIQ01046548">
    <property type="protein sequence ID" value="CAE0556036.1"/>
    <property type="molecule type" value="Transcribed_RNA"/>
</dbReference>
<reference evidence="2" key="1">
    <citation type="submission" date="2021-01" db="EMBL/GenBank/DDBJ databases">
        <authorList>
            <person name="Corre E."/>
            <person name="Pelletier E."/>
            <person name="Niang G."/>
            <person name="Scheremetjew M."/>
            <person name="Finn R."/>
            <person name="Kale V."/>
            <person name="Holt S."/>
            <person name="Cochrane G."/>
            <person name="Meng A."/>
            <person name="Brown T."/>
            <person name="Cohen L."/>
        </authorList>
    </citation>
    <scope>NUCLEOTIDE SEQUENCE</scope>
    <source>
        <strain evidence="2">SPMC142</strain>
    </source>
</reference>
<feature type="region of interest" description="Disordered" evidence="1">
    <location>
        <begin position="1"/>
        <end position="115"/>
    </location>
</feature>
<sequence>MLDDDDIRGARVPGSTMHVTGRRMDLDMAESDGSSVYSNTRVERIGTTRNRTIKGGKSSRSGETESMGEFSMADIDDDLNGSSGSDTEVQKETTGGKKQAQQKSKFNFGAIPEEK</sequence>
<dbReference type="AlphaFoldDB" id="A0A7S3WG89"/>
<accession>A0A7S3WG89</accession>
<proteinExistence type="predicted"/>
<evidence type="ECO:0000313" key="2">
    <source>
        <dbReference type="EMBL" id="CAE0556036.1"/>
    </source>
</evidence>
<organism evidence="2">
    <name type="scientific">Strombidinopsis acuminata</name>
    <dbReference type="NCBI Taxonomy" id="141414"/>
    <lineage>
        <taxon>Eukaryota</taxon>
        <taxon>Sar</taxon>
        <taxon>Alveolata</taxon>
        <taxon>Ciliophora</taxon>
        <taxon>Intramacronucleata</taxon>
        <taxon>Spirotrichea</taxon>
        <taxon>Choreotrichia</taxon>
        <taxon>Choreotrichida</taxon>
        <taxon>Strombidinopsidae</taxon>
        <taxon>Strombidinopsis</taxon>
    </lineage>
</organism>
<name>A0A7S3WG89_9SPIT</name>
<gene>
    <name evidence="2" type="ORF">SACU0126_LOCUS14767</name>
</gene>